<keyword evidence="3" id="KW-1185">Reference proteome</keyword>
<organism evidence="2 3">
    <name type="scientific">Elysia chlorotica</name>
    <name type="common">Eastern emerald elysia</name>
    <name type="synonym">Sea slug</name>
    <dbReference type="NCBI Taxonomy" id="188477"/>
    <lineage>
        <taxon>Eukaryota</taxon>
        <taxon>Metazoa</taxon>
        <taxon>Spiralia</taxon>
        <taxon>Lophotrochozoa</taxon>
        <taxon>Mollusca</taxon>
        <taxon>Gastropoda</taxon>
        <taxon>Heterobranchia</taxon>
        <taxon>Euthyneura</taxon>
        <taxon>Panpulmonata</taxon>
        <taxon>Sacoglossa</taxon>
        <taxon>Placobranchoidea</taxon>
        <taxon>Plakobranchidae</taxon>
        <taxon>Elysia</taxon>
    </lineage>
</organism>
<name>A0A433TI96_ELYCH</name>
<proteinExistence type="predicted"/>
<dbReference type="PANTHER" id="PTHR15723:SF0">
    <property type="entry name" value="CARBOHYDRATE SULFOTRANSFERASE 15"/>
    <property type="match status" value="1"/>
</dbReference>
<dbReference type="AlphaFoldDB" id="A0A433TI96"/>
<dbReference type="Pfam" id="PF00685">
    <property type="entry name" value="Sulfotransfer_1"/>
    <property type="match status" value="1"/>
</dbReference>
<dbReference type="GO" id="GO:0050659">
    <property type="term" value="F:N-acetylgalactosamine 4-sulfate 6-O-sulfotransferase activity"/>
    <property type="evidence" value="ECO:0007669"/>
    <property type="project" value="TreeGrafter"/>
</dbReference>
<dbReference type="PANTHER" id="PTHR15723">
    <property type="entry name" value="CARBOHYDRATE SULFOTRANSFERASE 15"/>
    <property type="match status" value="1"/>
</dbReference>
<evidence type="ECO:0000313" key="2">
    <source>
        <dbReference type="EMBL" id="RUS81308.1"/>
    </source>
</evidence>
<accession>A0A433TI96</accession>
<comment type="caution">
    <text evidence="2">The sequence shown here is derived from an EMBL/GenBank/DDBJ whole genome shotgun (WGS) entry which is preliminary data.</text>
</comment>
<dbReference type="GO" id="GO:0019319">
    <property type="term" value="P:hexose biosynthetic process"/>
    <property type="evidence" value="ECO:0007669"/>
    <property type="project" value="TreeGrafter"/>
</dbReference>
<dbReference type="InterPro" id="IPR000863">
    <property type="entry name" value="Sulfotransferase_dom"/>
</dbReference>
<dbReference type="InterPro" id="IPR052654">
    <property type="entry name" value="CS_Sulfotransferase"/>
</dbReference>
<sequence>MCWICVVKRDTRHTFRSTYRGTKREAPRDGDIAHHTMDDAFTLCPHTTPFVGPYSYTPLSRSPCWQDGDQFRCIPNFYIAGFSERGANDLYRRLSQHHDIISGIKAPHWFDFWRNIAGHDTIDTYSGSFRDAAVEISQEIVDHGRSNKLIGDVTPCTVWSALYWRCYQGNEGQHMEPVYTNADVIHRLNPQAQIIFILRDPVDRLYSQYQRMFIKGSHTVDMEGSRENFHALVISAVTAYKRCFCLRTLRSCAYNGTLLGDAGLGVQEGMYSIFLQDWLNVFPRNQLFFIKYEDYVLDIATGLQTSVEFLGLADPGIVWYANTSGQPMSKNTDLSMEPMLAETRSILREFYNAINVHLPNLLGDARFRW</sequence>
<evidence type="ECO:0000259" key="1">
    <source>
        <dbReference type="Pfam" id="PF00685"/>
    </source>
</evidence>
<gene>
    <name evidence="2" type="ORF">EGW08_010915</name>
</gene>
<evidence type="ECO:0000313" key="3">
    <source>
        <dbReference type="Proteomes" id="UP000271974"/>
    </source>
</evidence>
<dbReference type="EMBL" id="RQTK01000344">
    <property type="protein sequence ID" value="RUS81308.1"/>
    <property type="molecule type" value="Genomic_DNA"/>
</dbReference>
<reference evidence="2 3" key="1">
    <citation type="submission" date="2019-01" db="EMBL/GenBank/DDBJ databases">
        <title>A draft genome assembly of the solar-powered sea slug Elysia chlorotica.</title>
        <authorList>
            <person name="Cai H."/>
            <person name="Li Q."/>
            <person name="Fang X."/>
            <person name="Li J."/>
            <person name="Curtis N.E."/>
            <person name="Altenburger A."/>
            <person name="Shibata T."/>
            <person name="Feng M."/>
            <person name="Maeda T."/>
            <person name="Schwartz J.A."/>
            <person name="Shigenobu S."/>
            <person name="Lundholm N."/>
            <person name="Nishiyama T."/>
            <person name="Yang H."/>
            <person name="Hasebe M."/>
            <person name="Li S."/>
            <person name="Pierce S.K."/>
            <person name="Wang J."/>
        </authorList>
    </citation>
    <scope>NUCLEOTIDE SEQUENCE [LARGE SCALE GENOMIC DNA]</scope>
    <source>
        <strain evidence="2">EC2010</strain>
        <tissue evidence="2">Whole organism of an adult</tissue>
    </source>
</reference>
<dbReference type="Proteomes" id="UP000271974">
    <property type="component" value="Unassembled WGS sequence"/>
</dbReference>
<dbReference type="SUPFAM" id="SSF52540">
    <property type="entry name" value="P-loop containing nucleoside triphosphate hydrolases"/>
    <property type="match status" value="1"/>
</dbReference>
<dbReference type="OrthoDB" id="6149244at2759"/>
<dbReference type="Gene3D" id="3.40.50.300">
    <property type="entry name" value="P-loop containing nucleotide triphosphate hydrolases"/>
    <property type="match status" value="1"/>
</dbReference>
<protein>
    <recommendedName>
        <fullName evidence="1">Sulfotransferase domain-containing protein</fullName>
    </recommendedName>
</protein>
<dbReference type="InterPro" id="IPR027417">
    <property type="entry name" value="P-loop_NTPase"/>
</dbReference>
<feature type="domain" description="Sulfotransferase" evidence="1">
    <location>
        <begin position="188"/>
        <end position="313"/>
    </location>
</feature>